<dbReference type="eggNOG" id="KOG0291">
    <property type="taxonomic scope" value="Eukaryota"/>
</dbReference>
<feature type="domain" description="Small-subunit processome Utp12" evidence="5">
    <location>
        <begin position="747"/>
        <end position="853"/>
    </location>
</feature>
<dbReference type="SUPFAM" id="SSF50969">
    <property type="entry name" value="YVTN repeat-like/Quinoprotein amine dehydrogenase"/>
    <property type="match status" value="1"/>
</dbReference>
<comment type="similarity">
    <text evidence="1">Belongs to the WD repeat PWP2 family.</text>
</comment>
<evidence type="ECO:0000256" key="4">
    <source>
        <dbReference type="PROSITE-ProRule" id="PRU00221"/>
    </source>
</evidence>
<dbReference type="Pfam" id="PF04003">
    <property type="entry name" value="Utp12"/>
    <property type="match status" value="1"/>
</dbReference>
<keyword evidence="2 4" id="KW-0853">WD repeat</keyword>
<evidence type="ECO:0000259" key="5">
    <source>
        <dbReference type="Pfam" id="PF04003"/>
    </source>
</evidence>
<reference evidence="6" key="2">
    <citation type="submission" date="2015-06" db="UniProtKB">
        <authorList>
            <consortium name="EnsemblMetazoa"/>
        </authorList>
    </citation>
    <scope>IDENTIFICATION</scope>
</reference>
<dbReference type="InterPro" id="IPR027145">
    <property type="entry name" value="PWP2"/>
</dbReference>
<dbReference type="InterPro" id="IPR011041">
    <property type="entry name" value="Quinoprot_gluc/sorb_DH_b-prop"/>
</dbReference>
<dbReference type="CDD" id="cd00200">
    <property type="entry name" value="WD40"/>
    <property type="match status" value="1"/>
</dbReference>
<dbReference type="PANTHER" id="PTHR19858:SF0">
    <property type="entry name" value="PERIODIC TRYPTOPHAN PROTEIN 2 HOMOLOG"/>
    <property type="match status" value="1"/>
</dbReference>
<sequence>MKFFYKFANLFGSVYNRGDLNFDPKGSCLYSPCGNKIVLYDLKNGRSRALSFQSEYNVNHLTISPNGRLLLVSTEKCQLYMVSPITGYILHRKDYQKTAKAINGIQFSSDGRYYALLVDNKALIYLTPGIAFTGSGRELSPFKIHKVLKAHYSDTTFVAWSPDSQLVAVGSKDTTVKVFGVSRSHPNIPMLINLAGHSDELVGGYFGSFSHDDLSLITISKNGQCFVWEASYSTDDLKSIEPREDKLNFSRSGKHYFNDALKSNASHVYVSSTAYNAQIHLLVTGFTNGSVLLHDMPDFSLIYSLELSNLGSIDGITINMDSDWIAFASETFILKQSGTGSGFTHITECLSYSPDGSYLATGGTDAKVRVWDTIGGFCFVTFSEEHKAPITAVEFQPNSGGKVLISASLDGTVRAFDLNRYRNFRTLAAPSASKPAQFISLAVDYISSDFIAAGAQNFFEIFLWSLKTGRLLDCLTGHEAPVSAVKFSPTNNILVSCSWDKTVRTWNLFEGANCTREVLQLGSDAIGLAYRLDGNQIAVSTINGNIYFFSPESGEMLGAPIEGKHDLGLAKTNEEESGDDDKHFNSLCYSIDGQYILAGGRSKHLCLYHAPEKLLVKKFTLTCNKSLEGIFDYISKRKRAEFGFNEALIKAREEGDFAPVRLPGVKRGDLGDRSVNPIVSAYSLQFSPTMRAFAAATTEGILIYSLDTVDYFDPYELDEGISPLSVKESLDNQQYADALMQSLKLRDQKLFTMVIESTPINSIDLTVKSLPVKYIEMCLSLLATALESTAHIEFYILWCQSILRQHGLTLKANYSNASQMSATFRLLHRVITRWSDDLQKVADLNKYRLMLIQTFGDTHNLQEIDSQ</sequence>
<dbReference type="GO" id="GO:0000028">
    <property type="term" value="P:ribosomal small subunit assembly"/>
    <property type="evidence" value="ECO:0007669"/>
    <property type="project" value="TreeGrafter"/>
</dbReference>
<dbReference type="STRING" id="32264.T1KXW6"/>
<dbReference type="PANTHER" id="PTHR19858">
    <property type="entry name" value="WD40 REPEAT PROTEIN"/>
    <property type="match status" value="1"/>
</dbReference>
<dbReference type="HOGENOM" id="CLU_010458_0_0_1"/>
<feature type="repeat" description="WD" evidence="4">
    <location>
        <begin position="148"/>
        <end position="179"/>
    </location>
</feature>
<dbReference type="Gene3D" id="2.130.10.10">
    <property type="entry name" value="YVTN repeat-like/Quinoprotein amine dehydrogenase"/>
    <property type="match status" value="4"/>
</dbReference>
<keyword evidence="7" id="KW-1185">Reference proteome</keyword>
<dbReference type="SUPFAM" id="SSF50952">
    <property type="entry name" value="Soluble quinoprotein glucose dehydrogenase"/>
    <property type="match status" value="1"/>
</dbReference>
<dbReference type="InterPro" id="IPR001680">
    <property type="entry name" value="WD40_rpt"/>
</dbReference>
<dbReference type="AlphaFoldDB" id="T1KXW6"/>
<organism evidence="6 7">
    <name type="scientific">Tetranychus urticae</name>
    <name type="common">Two-spotted spider mite</name>
    <dbReference type="NCBI Taxonomy" id="32264"/>
    <lineage>
        <taxon>Eukaryota</taxon>
        <taxon>Metazoa</taxon>
        <taxon>Ecdysozoa</taxon>
        <taxon>Arthropoda</taxon>
        <taxon>Chelicerata</taxon>
        <taxon>Arachnida</taxon>
        <taxon>Acari</taxon>
        <taxon>Acariformes</taxon>
        <taxon>Trombidiformes</taxon>
        <taxon>Prostigmata</taxon>
        <taxon>Eleutherengona</taxon>
        <taxon>Raphignathae</taxon>
        <taxon>Tetranychoidea</taxon>
        <taxon>Tetranychidae</taxon>
        <taxon>Tetranychus</taxon>
    </lineage>
</organism>
<dbReference type="PROSITE" id="PS00678">
    <property type="entry name" value="WD_REPEATS_1"/>
    <property type="match status" value="1"/>
</dbReference>
<evidence type="ECO:0000313" key="6">
    <source>
        <dbReference type="EnsemblMetazoa" id="tetur26g01620.1"/>
    </source>
</evidence>
<name>T1KXW6_TETUR</name>
<dbReference type="EnsemblMetazoa" id="tetur26g01620.1">
    <property type="protein sequence ID" value="tetur26g01620.1"/>
    <property type="gene ID" value="tetur26g01620"/>
</dbReference>
<evidence type="ECO:0000256" key="1">
    <source>
        <dbReference type="ARBA" id="ARBA00010226"/>
    </source>
</evidence>
<dbReference type="GO" id="GO:0034388">
    <property type="term" value="C:Pwp2p-containing subcomplex of 90S preribosome"/>
    <property type="evidence" value="ECO:0007669"/>
    <property type="project" value="TreeGrafter"/>
</dbReference>
<feature type="repeat" description="WD" evidence="4">
    <location>
        <begin position="350"/>
        <end position="372"/>
    </location>
</feature>
<dbReference type="InterPro" id="IPR015943">
    <property type="entry name" value="WD40/YVTN_repeat-like_dom_sf"/>
</dbReference>
<dbReference type="Proteomes" id="UP000015104">
    <property type="component" value="Unassembled WGS sequence"/>
</dbReference>
<dbReference type="PROSITE" id="PS50294">
    <property type="entry name" value="WD_REPEATS_REGION"/>
    <property type="match status" value="4"/>
</dbReference>
<feature type="repeat" description="WD" evidence="4">
    <location>
        <begin position="383"/>
        <end position="426"/>
    </location>
</feature>
<dbReference type="SUPFAM" id="SSF50978">
    <property type="entry name" value="WD40 repeat-like"/>
    <property type="match status" value="1"/>
</dbReference>
<dbReference type="InterPro" id="IPR019775">
    <property type="entry name" value="WD40_repeat_CS"/>
</dbReference>
<dbReference type="GO" id="GO:0032040">
    <property type="term" value="C:small-subunit processome"/>
    <property type="evidence" value="ECO:0007669"/>
    <property type="project" value="TreeGrafter"/>
</dbReference>
<protein>
    <recommendedName>
        <fullName evidence="5">Small-subunit processome Utp12 domain-containing protein</fullName>
    </recommendedName>
</protein>
<keyword evidence="3" id="KW-0677">Repeat</keyword>
<reference evidence="7" key="1">
    <citation type="submission" date="2011-08" db="EMBL/GenBank/DDBJ databases">
        <authorList>
            <person name="Rombauts S."/>
        </authorList>
    </citation>
    <scope>NUCLEOTIDE SEQUENCE</scope>
    <source>
        <strain evidence="7">London</strain>
    </source>
</reference>
<proteinExistence type="inferred from homology"/>
<dbReference type="Pfam" id="PF00400">
    <property type="entry name" value="WD40"/>
    <property type="match status" value="4"/>
</dbReference>
<dbReference type="InterPro" id="IPR036322">
    <property type="entry name" value="WD40_repeat_dom_sf"/>
</dbReference>
<feature type="repeat" description="WD" evidence="4">
    <location>
        <begin position="475"/>
        <end position="508"/>
    </location>
</feature>
<dbReference type="PROSITE" id="PS50082">
    <property type="entry name" value="WD_REPEATS_2"/>
    <property type="match status" value="4"/>
</dbReference>
<dbReference type="InterPro" id="IPR007148">
    <property type="entry name" value="SSU_processome_Utp12"/>
</dbReference>
<dbReference type="EMBL" id="CAEY01000697">
    <property type="status" value="NOT_ANNOTATED_CDS"/>
    <property type="molecule type" value="Genomic_DNA"/>
</dbReference>
<evidence type="ECO:0000256" key="2">
    <source>
        <dbReference type="ARBA" id="ARBA00022574"/>
    </source>
</evidence>
<dbReference type="GO" id="GO:0000462">
    <property type="term" value="P:maturation of SSU-rRNA from tricistronic rRNA transcript (SSU-rRNA, 5.8S rRNA, LSU-rRNA)"/>
    <property type="evidence" value="ECO:0007669"/>
    <property type="project" value="TreeGrafter"/>
</dbReference>
<dbReference type="SMART" id="SM00320">
    <property type="entry name" value="WD40"/>
    <property type="match status" value="10"/>
</dbReference>
<evidence type="ECO:0000256" key="3">
    <source>
        <dbReference type="ARBA" id="ARBA00022737"/>
    </source>
</evidence>
<dbReference type="InterPro" id="IPR011044">
    <property type="entry name" value="Quino_amine_DH_bsu"/>
</dbReference>
<accession>T1KXW6</accession>
<evidence type="ECO:0000313" key="7">
    <source>
        <dbReference type="Proteomes" id="UP000015104"/>
    </source>
</evidence>